<gene>
    <name evidence="7" type="ORF">CKF48_11315</name>
</gene>
<dbReference type="Pfam" id="PF01740">
    <property type="entry name" value="STAS"/>
    <property type="match status" value="1"/>
</dbReference>
<evidence type="ECO:0000256" key="2">
    <source>
        <dbReference type="ARBA" id="ARBA00022643"/>
    </source>
</evidence>
<reference evidence="7 8" key="1">
    <citation type="submission" date="2017-08" db="EMBL/GenBank/DDBJ databases">
        <title>Complete Genome Sequence of Bacillus kochii Oregon-R-modENCODE STRAIN BDGP4, isolated from Drosophila melanogaster gut.</title>
        <authorList>
            <person name="Wan K.H."/>
            <person name="Yu C."/>
            <person name="Park S."/>
            <person name="Hammonds A.S."/>
            <person name="Booth B.W."/>
            <person name="Celniker S.E."/>
        </authorList>
    </citation>
    <scope>NUCLEOTIDE SEQUENCE [LARGE SCALE GENOMIC DNA]</scope>
    <source>
        <strain evidence="7 8">BDGP4</strain>
    </source>
</reference>
<dbReference type="EMBL" id="CP022983">
    <property type="protein sequence ID" value="ASV67846.1"/>
    <property type="molecule type" value="Genomic_DNA"/>
</dbReference>
<dbReference type="NCBIfam" id="TIGR00229">
    <property type="entry name" value="sensory_box"/>
    <property type="match status" value="1"/>
</dbReference>
<dbReference type="AlphaFoldDB" id="A0A248TI10"/>
<dbReference type="PROSITE" id="PS50801">
    <property type="entry name" value="STAS"/>
    <property type="match status" value="1"/>
</dbReference>
<dbReference type="InterPro" id="IPR036513">
    <property type="entry name" value="STAS_dom_sf"/>
</dbReference>
<dbReference type="PROSITE" id="PS50113">
    <property type="entry name" value="PAC"/>
    <property type="match status" value="1"/>
</dbReference>
<name>A0A248TI10_9BACI</name>
<evidence type="ECO:0000256" key="1">
    <source>
        <dbReference type="ARBA" id="ARBA00022630"/>
    </source>
</evidence>
<accession>A0A248TI10</accession>
<dbReference type="InterPro" id="IPR035965">
    <property type="entry name" value="PAS-like_dom_sf"/>
</dbReference>
<dbReference type="CDD" id="cd00130">
    <property type="entry name" value="PAS"/>
    <property type="match status" value="1"/>
</dbReference>
<keyword evidence="2" id="KW-0288">FMN</keyword>
<keyword evidence="3" id="KW-0157">Chromophore</keyword>
<keyword evidence="1" id="KW-0285">Flavoprotein</keyword>
<evidence type="ECO:0000259" key="5">
    <source>
        <dbReference type="PROSITE" id="PS50113"/>
    </source>
</evidence>
<feature type="domain" description="STAS" evidence="6">
    <location>
        <begin position="146"/>
        <end position="258"/>
    </location>
</feature>
<dbReference type="InterPro" id="IPR002645">
    <property type="entry name" value="STAS_dom"/>
</dbReference>
<dbReference type="InterPro" id="IPR000014">
    <property type="entry name" value="PAS"/>
</dbReference>
<evidence type="ECO:0000256" key="3">
    <source>
        <dbReference type="ARBA" id="ARBA00022991"/>
    </source>
</evidence>
<dbReference type="KEGG" id="bko:CKF48_11315"/>
<evidence type="ECO:0000259" key="6">
    <source>
        <dbReference type="PROSITE" id="PS50801"/>
    </source>
</evidence>
<dbReference type="SUPFAM" id="SSF55785">
    <property type="entry name" value="PYP-like sensor domain (PAS domain)"/>
    <property type="match status" value="1"/>
</dbReference>
<dbReference type="PROSITE" id="PS50112">
    <property type="entry name" value="PAS"/>
    <property type="match status" value="1"/>
</dbReference>
<evidence type="ECO:0000259" key="4">
    <source>
        <dbReference type="PROSITE" id="PS50112"/>
    </source>
</evidence>
<dbReference type="SMART" id="SM00091">
    <property type="entry name" value="PAS"/>
    <property type="match status" value="1"/>
</dbReference>
<proteinExistence type="predicted"/>
<dbReference type="PANTHER" id="PTHR47429">
    <property type="entry name" value="PROTEIN TWIN LOV 1"/>
    <property type="match status" value="1"/>
</dbReference>
<protein>
    <recommendedName>
        <fullName evidence="9">Biphenyl 2,3-dioxygenase</fullName>
    </recommendedName>
</protein>
<dbReference type="Gene3D" id="3.30.750.24">
    <property type="entry name" value="STAS domain"/>
    <property type="match status" value="1"/>
</dbReference>
<evidence type="ECO:0000313" key="8">
    <source>
        <dbReference type="Proteomes" id="UP000215137"/>
    </source>
</evidence>
<dbReference type="Proteomes" id="UP000215137">
    <property type="component" value="Chromosome"/>
</dbReference>
<sequence>MGLALNKMNMELILKTLDYTRVGILITDPSKHDNPIIYSSKGFTDITGYTKEEVIGNNCRFLQGEQTSNETIARIREAVTRKESIQCEVLNYKKNGDIFWNHLTIDSVYMEEEEAHFFIGVQHDITEQKEAEQKYLQSLQRIEELETPIIPLTDKVSVLPLVGEMNESRYHKMTTQLLQSLENTFAETLLIDVNGLTTYNEEIMQRFIELANVLSLMGTSMILCGIKPAMAQKSITFADRPTSKLRTASTIRAALDIASK</sequence>
<evidence type="ECO:0008006" key="9">
    <source>
        <dbReference type="Google" id="ProtNLM"/>
    </source>
</evidence>
<dbReference type="SMART" id="SM00086">
    <property type="entry name" value="PAC"/>
    <property type="match status" value="1"/>
</dbReference>
<feature type="domain" description="PAC" evidence="5">
    <location>
        <begin position="83"/>
        <end position="137"/>
    </location>
</feature>
<keyword evidence="8" id="KW-1185">Reference proteome</keyword>
<dbReference type="InterPro" id="IPR001610">
    <property type="entry name" value="PAC"/>
</dbReference>
<dbReference type="InterPro" id="IPR000700">
    <property type="entry name" value="PAS-assoc_C"/>
</dbReference>
<dbReference type="Pfam" id="PF13426">
    <property type="entry name" value="PAS_9"/>
    <property type="match status" value="1"/>
</dbReference>
<feature type="domain" description="PAS" evidence="4">
    <location>
        <begin position="9"/>
        <end position="82"/>
    </location>
</feature>
<dbReference type="PANTHER" id="PTHR47429:SF2">
    <property type="entry name" value="PROTEIN TWIN LOV 1"/>
    <property type="match status" value="1"/>
</dbReference>
<dbReference type="CDD" id="cd07041">
    <property type="entry name" value="STAS_RsbR_RsbS_like"/>
    <property type="match status" value="1"/>
</dbReference>
<evidence type="ECO:0000313" key="7">
    <source>
        <dbReference type="EMBL" id="ASV67846.1"/>
    </source>
</evidence>
<organism evidence="7 8">
    <name type="scientific">Cytobacillus kochii</name>
    <dbReference type="NCBI Taxonomy" id="859143"/>
    <lineage>
        <taxon>Bacteria</taxon>
        <taxon>Bacillati</taxon>
        <taxon>Bacillota</taxon>
        <taxon>Bacilli</taxon>
        <taxon>Bacillales</taxon>
        <taxon>Bacillaceae</taxon>
        <taxon>Cytobacillus</taxon>
    </lineage>
</organism>
<dbReference type="Gene3D" id="3.30.450.20">
    <property type="entry name" value="PAS domain"/>
    <property type="match status" value="1"/>
</dbReference>
<dbReference type="SUPFAM" id="SSF52091">
    <property type="entry name" value="SpoIIaa-like"/>
    <property type="match status" value="1"/>
</dbReference>